<dbReference type="InterPro" id="IPR008160">
    <property type="entry name" value="Collagen"/>
</dbReference>
<evidence type="ECO:0000256" key="2">
    <source>
        <dbReference type="SAM" id="SignalP"/>
    </source>
</evidence>
<evidence type="ECO:0008006" key="5">
    <source>
        <dbReference type="Google" id="ProtNLM"/>
    </source>
</evidence>
<comment type="caution">
    <text evidence="3">The sequence shown here is derived from an EMBL/GenBank/DDBJ whole genome shotgun (WGS) entry which is preliminary data.</text>
</comment>
<feature type="compositionally biased region" description="Low complexity" evidence="1">
    <location>
        <begin position="66"/>
        <end position="77"/>
    </location>
</feature>
<dbReference type="PANTHER" id="PTHR24637:SF428">
    <property type="entry name" value="SCAVENGER RECEPTOR CLASS A MEMBER 3"/>
    <property type="match status" value="1"/>
</dbReference>
<accession>A0ABN2ZUN9</accession>
<keyword evidence="2" id="KW-0732">Signal</keyword>
<feature type="region of interest" description="Disordered" evidence="1">
    <location>
        <begin position="63"/>
        <end position="135"/>
    </location>
</feature>
<dbReference type="EMBL" id="BAAAQR010000007">
    <property type="protein sequence ID" value="GAA2147880.1"/>
    <property type="molecule type" value="Genomic_DNA"/>
</dbReference>
<proteinExistence type="predicted"/>
<sequence length="271" mass="26779">MRLSSLLLALLLVAGVGGAAAWATTSRSGTTQLTACVSKKSGTMRLVSASTRCKSGERRVTWNVQGRRGATGAAGPVGPVGPEGPVGPVGATGDRGPVGEQGPAGEQGPQGPVGAQGAEGPQGPTGPQGPAGLTSVLSATVPAGQTITASGTFLGQLTLDKSRSYVVSAGVTATAAVSGALQCQLLRGGASGWDEMGEIDVSARSTISLEHVYKGVPVIGTQYVTVHLACLTGGDDYVVDVAHLNAIPVQSVQGGAAAAKSTSPATLTWAR</sequence>
<feature type="compositionally biased region" description="Low complexity" evidence="1">
    <location>
        <begin position="86"/>
        <end position="122"/>
    </location>
</feature>
<dbReference type="PANTHER" id="PTHR24637">
    <property type="entry name" value="COLLAGEN"/>
    <property type="match status" value="1"/>
</dbReference>
<dbReference type="Proteomes" id="UP001501771">
    <property type="component" value="Unassembled WGS sequence"/>
</dbReference>
<evidence type="ECO:0000313" key="4">
    <source>
        <dbReference type="Proteomes" id="UP001501771"/>
    </source>
</evidence>
<feature type="chain" id="PRO_5045038977" description="Collagen-like protein" evidence="2">
    <location>
        <begin position="20"/>
        <end position="271"/>
    </location>
</feature>
<protein>
    <recommendedName>
        <fullName evidence="5">Collagen-like protein</fullName>
    </recommendedName>
</protein>
<dbReference type="RefSeq" id="WP_344152540.1">
    <property type="nucleotide sequence ID" value="NZ_BAAAQR010000007.1"/>
</dbReference>
<evidence type="ECO:0000256" key="1">
    <source>
        <dbReference type="SAM" id="MobiDB-lite"/>
    </source>
</evidence>
<dbReference type="Gene3D" id="1.20.5.320">
    <property type="entry name" value="6-Phosphogluconate Dehydrogenase, domain 3"/>
    <property type="match status" value="1"/>
</dbReference>
<gene>
    <name evidence="3" type="ORF">GCM10009844_25620</name>
</gene>
<organism evidence="3 4">
    <name type="scientific">Nocardioides koreensis</name>
    <dbReference type="NCBI Taxonomy" id="433651"/>
    <lineage>
        <taxon>Bacteria</taxon>
        <taxon>Bacillati</taxon>
        <taxon>Actinomycetota</taxon>
        <taxon>Actinomycetes</taxon>
        <taxon>Propionibacteriales</taxon>
        <taxon>Nocardioidaceae</taxon>
        <taxon>Nocardioides</taxon>
    </lineage>
</organism>
<reference evidence="3 4" key="1">
    <citation type="journal article" date="2019" name="Int. J. Syst. Evol. Microbiol.">
        <title>The Global Catalogue of Microorganisms (GCM) 10K type strain sequencing project: providing services to taxonomists for standard genome sequencing and annotation.</title>
        <authorList>
            <consortium name="The Broad Institute Genomics Platform"/>
            <consortium name="The Broad Institute Genome Sequencing Center for Infectious Disease"/>
            <person name="Wu L."/>
            <person name="Ma J."/>
        </authorList>
    </citation>
    <scope>NUCLEOTIDE SEQUENCE [LARGE SCALE GENOMIC DNA]</scope>
    <source>
        <strain evidence="3 4">JCM 16022</strain>
    </source>
</reference>
<dbReference type="Pfam" id="PF01391">
    <property type="entry name" value="Collagen"/>
    <property type="match status" value="1"/>
</dbReference>
<keyword evidence="4" id="KW-1185">Reference proteome</keyword>
<evidence type="ECO:0000313" key="3">
    <source>
        <dbReference type="EMBL" id="GAA2147880.1"/>
    </source>
</evidence>
<feature type="signal peptide" evidence="2">
    <location>
        <begin position="1"/>
        <end position="19"/>
    </location>
</feature>
<name>A0ABN2ZUN9_9ACTN</name>